<evidence type="ECO:0000313" key="3">
    <source>
        <dbReference type="Proteomes" id="UP001567537"/>
    </source>
</evidence>
<comment type="caution">
    <text evidence="2">The sequence shown here is derived from an EMBL/GenBank/DDBJ whole genome shotgun (WGS) entry which is preliminary data.</text>
</comment>
<name>A0ABV4J379_9ACTN</name>
<evidence type="ECO:0000256" key="1">
    <source>
        <dbReference type="SAM" id="MobiDB-lite"/>
    </source>
</evidence>
<feature type="compositionally biased region" description="Polar residues" evidence="1">
    <location>
        <begin position="475"/>
        <end position="485"/>
    </location>
</feature>
<feature type="region of interest" description="Disordered" evidence="1">
    <location>
        <begin position="460"/>
        <end position="530"/>
    </location>
</feature>
<proteinExistence type="predicted"/>
<sequence length="542" mass="60291">MDVPRELSSSFALLAPPGVATRTRLKGLSAGDEEVLRLVGAHLGSLASSDLKRRCGDGLEHSADTWAQRKRVLAEQSSSRRAGSITEATHDQWTLSRRVQLAHIQGLEAGVRTIAHRLSLLVGEKVTKRAPGGYRTQREWFAKTRRLHLLEGRLAAERTDREAGRVRVVQGGKRLARNRQHLEQAQLTEDVWRQRWEAARWFLRAGGESGKRFGNETIRGTPDGEVSIKLLVPFAHLADSGRDRYVLTGTVAFRHRDEKWADRVSADRAVACRIRLDTGRGRWYLTASWTIPPARTVPLAQARTGGLVGVGADTDHLAAWCLDEYGNPVGEPRRFSHDLSGSAAHRDAQVRHALIRLLHWAVRHRLAIAIENLDFQTETTRERHVRRKRFHRLISGMPVSRLRARLASMAAELGITVVAVDPAYTPRWCAQRWQKPLTAEARKTSRHDAAAVAIGRLALGHRIRRRTAPPPAHQSDGQGHRTAQASYGGRGREGTHPRIPGPRTRSASPAPRAKAGDQHARHCSGHATEHGSWCQDLLPLSL</sequence>
<accession>A0ABV4J379</accession>
<protein>
    <submittedName>
        <fullName evidence="2">Transposase</fullName>
    </submittedName>
</protein>
<organism evidence="2 3">
    <name type="scientific">Streptomyces pimonensis</name>
    <dbReference type="NCBI Taxonomy" id="2860288"/>
    <lineage>
        <taxon>Bacteria</taxon>
        <taxon>Bacillati</taxon>
        <taxon>Actinomycetota</taxon>
        <taxon>Actinomycetes</taxon>
        <taxon>Kitasatosporales</taxon>
        <taxon>Streptomycetaceae</taxon>
        <taxon>Streptomyces</taxon>
    </lineage>
</organism>
<evidence type="ECO:0000313" key="2">
    <source>
        <dbReference type="EMBL" id="MEZ3180056.1"/>
    </source>
</evidence>
<dbReference type="EMBL" id="JAHWZY010000014">
    <property type="protein sequence ID" value="MEZ3180056.1"/>
    <property type="molecule type" value="Genomic_DNA"/>
</dbReference>
<dbReference type="Proteomes" id="UP001567537">
    <property type="component" value="Unassembled WGS sequence"/>
</dbReference>
<keyword evidence="3" id="KW-1185">Reference proteome</keyword>
<reference evidence="2 3" key="1">
    <citation type="journal article" date="2021" name="Res Sq">
        <title>Streptomyces Pimoensis sp. nov., Isolated From the Taklimakan Desert in Xinjiang, China.</title>
        <authorList>
            <person name="Zhang P."/>
            <person name="Luo X."/>
            <person name="Luo X."/>
            <person name="Liu Z."/>
            <person name="Xia Z."/>
            <person name="Wan C."/>
            <person name="zhang L."/>
        </authorList>
    </citation>
    <scope>NUCLEOTIDE SEQUENCE [LARGE SCALE GENOMIC DNA]</scope>
    <source>
        <strain evidence="2 3">TRM75549</strain>
    </source>
</reference>
<gene>
    <name evidence="2" type="ORF">KYY02_15585</name>
</gene>